<evidence type="ECO:0000256" key="1">
    <source>
        <dbReference type="SAM" id="SignalP"/>
    </source>
</evidence>
<feature type="chain" id="PRO_5017943905" description="Transglutaminase-like domain-containing protein" evidence="1">
    <location>
        <begin position="25"/>
        <end position="282"/>
    </location>
</feature>
<protein>
    <recommendedName>
        <fullName evidence="2">Transglutaminase-like domain-containing protein</fullName>
    </recommendedName>
</protein>
<dbReference type="PANTHER" id="PTHR33490:SF3">
    <property type="entry name" value="CONSERVED INTEGRAL MEMBRANE PROTEIN"/>
    <property type="match status" value="1"/>
</dbReference>
<dbReference type="Pfam" id="PF01841">
    <property type="entry name" value="Transglut_core"/>
    <property type="match status" value="1"/>
</dbReference>
<organism evidence="3 4">
    <name type="scientific">Petrocella atlantisensis</name>
    <dbReference type="NCBI Taxonomy" id="2173034"/>
    <lineage>
        <taxon>Bacteria</taxon>
        <taxon>Bacillati</taxon>
        <taxon>Bacillota</taxon>
        <taxon>Clostridia</taxon>
        <taxon>Lachnospirales</taxon>
        <taxon>Vallitaleaceae</taxon>
        <taxon>Petrocella</taxon>
    </lineage>
</organism>
<dbReference type="InterPro" id="IPR002931">
    <property type="entry name" value="Transglutaminase-like"/>
</dbReference>
<proteinExistence type="predicted"/>
<evidence type="ECO:0000313" key="3">
    <source>
        <dbReference type="EMBL" id="VDN48090.1"/>
    </source>
</evidence>
<keyword evidence="4" id="KW-1185">Reference proteome</keyword>
<gene>
    <name evidence="3" type="ORF">PATL70BA_2201</name>
</gene>
<dbReference type="Gene3D" id="3.10.620.30">
    <property type="match status" value="1"/>
</dbReference>
<evidence type="ECO:0000313" key="4">
    <source>
        <dbReference type="Proteomes" id="UP000279029"/>
    </source>
</evidence>
<sequence>MKKVVFFIFSVIFLFLISETTTLASSTVDVDSSQVNNGIVRVKFNTGTTKKVKLLISKGEQRVQYNLSNSEAYIGFPLQLGDGTYTVGIYENTTDSKYRAVHTKSFYVTITDVKKVYLNSVQEISWRQDSQAVLLAGRLLQEATLKKQQSHKNTTVQLSEREKVNVLYNYVVNNISYDYNKIKTLNYNYLPNIDQTILDKSGICYDYSALLGAMLRSQGIPTKMAKGYTTWTSVYHAWNEVYLASENRWVVVDATYDAYMKRNNQLYAFEKDTTVYQKVKEL</sequence>
<dbReference type="KEGG" id="cbar:PATL70BA_2201"/>
<dbReference type="PANTHER" id="PTHR33490">
    <property type="entry name" value="BLR5614 PROTEIN-RELATED"/>
    <property type="match status" value="1"/>
</dbReference>
<dbReference type="SMART" id="SM00460">
    <property type="entry name" value="TGc"/>
    <property type="match status" value="1"/>
</dbReference>
<keyword evidence="1" id="KW-0732">Signal</keyword>
<accession>A0A3P7P3I5</accession>
<dbReference type="OrthoDB" id="1817605at2"/>
<feature type="signal peptide" evidence="1">
    <location>
        <begin position="1"/>
        <end position="24"/>
    </location>
</feature>
<dbReference type="InterPro" id="IPR038765">
    <property type="entry name" value="Papain-like_cys_pep_sf"/>
</dbReference>
<dbReference type="SUPFAM" id="SSF54001">
    <property type="entry name" value="Cysteine proteinases"/>
    <property type="match status" value="1"/>
</dbReference>
<dbReference type="RefSeq" id="WP_125137281.1">
    <property type="nucleotide sequence ID" value="NZ_LR130778.1"/>
</dbReference>
<evidence type="ECO:0000259" key="2">
    <source>
        <dbReference type="SMART" id="SM00460"/>
    </source>
</evidence>
<name>A0A3P7P3I5_9FIRM</name>
<reference evidence="3 4" key="1">
    <citation type="submission" date="2018-09" db="EMBL/GenBank/DDBJ databases">
        <authorList>
            <person name="Postec A."/>
        </authorList>
    </citation>
    <scope>NUCLEOTIDE SEQUENCE [LARGE SCALE GENOMIC DNA]</scope>
    <source>
        <strain evidence="3">70B-A</strain>
    </source>
</reference>
<feature type="domain" description="Transglutaminase-like" evidence="2">
    <location>
        <begin position="196"/>
        <end position="256"/>
    </location>
</feature>
<dbReference type="AlphaFoldDB" id="A0A3P7P3I5"/>
<dbReference type="EMBL" id="LR130778">
    <property type="protein sequence ID" value="VDN48090.1"/>
    <property type="molecule type" value="Genomic_DNA"/>
</dbReference>
<dbReference type="Proteomes" id="UP000279029">
    <property type="component" value="Chromosome"/>
</dbReference>